<dbReference type="Gene3D" id="1.20.81.30">
    <property type="entry name" value="Type II secretion system (T2SS), domain F"/>
    <property type="match status" value="2"/>
</dbReference>
<comment type="subunit">
    <text evidence="12">Type II secretion system is composed of four main components: the outer membrane complex, the inner membrane complex, the cytoplasmic secretion ATPase and the periplasm-spanning pseudopilus. Homodimer. Interacts with OutE and OutL components.</text>
</comment>
<proteinExistence type="inferred from homology"/>
<dbReference type="AlphaFoldDB" id="A0A421DTR4"/>
<keyword evidence="6" id="KW-0997">Cell inner membrane</keyword>
<dbReference type="GO" id="GO:0005886">
    <property type="term" value="C:plasma membrane"/>
    <property type="evidence" value="ECO:0007669"/>
    <property type="project" value="UniProtKB-SubCell"/>
</dbReference>
<evidence type="ECO:0000256" key="14">
    <source>
        <dbReference type="ARBA" id="ARBA00077693"/>
    </source>
</evidence>
<comment type="subcellular location">
    <subcellularLocation>
        <location evidence="2 15">Cell inner membrane</location>
        <topology evidence="2 15">Multi-pass membrane protein</topology>
    </subcellularLocation>
</comment>
<dbReference type="Proteomes" id="UP000285648">
    <property type="component" value="Unassembled WGS sequence"/>
</dbReference>
<evidence type="ECO:0000256" key="3">
    <source>
        <dbReference type="ARBA" id="ARBA00005745"/>
    </source>
</evidence>
<comment type="function">
    <text evidence="1">Component of the type II secretion system inner membrane complex required for the energy-dependent secretion of extracellular factors such as proteases and toxins from the periplasm.</text>
</comment>
<evidence type="ECO:0000256" key="9">
    <source>
        <dbReference type="ARBA" id="ARBA00022989"/>
    </source>
</evidence>
<feature type="domain" description="Type II secretion system protein GspF" evidence="17">
    <location>
        <begin position="65"/>
        <end position="187"/>
    </location>
</feature>
<feature type="domain" description="Type II secretion system protein GspF" evidence="17">
    <location>
        <begin position="270"/>
        <end position="390"/>
    </location>
</feature>
<evidence type="ECO:0000256" key="2">
    <source>
        <dbReference type="ARBA" id="ARBA00004429"/>
    </source>
</evidence>
<feature type="transmembrane region" description="Helical" evidence="16">
    <location>
        <begin position="214"/>
        <end position="235"/>
    </location>
</feature>
<evidence type="ECO:0000256" key="6">
    <source>
        <dbReference type="ARBA" id="ARBA00022519"/>
    </source>
</evidence>
<evidence type="ECO:0000256" key="13">
    <source>
        <dbReference type="ARBA" id="ARBA00074609"/>
    </source>
</evidence>
<evidence type="ECO:0000313" key="19">
    <source>
        <dbReference type="Proteomes" id="UP000285648"/>
    </source>
</evidence>
<evidence type="ECO:0000256" key="11">
    <source>
        <dbReference type="ARBA" id="ARBA00030750"/>
    </source>
</evidence>
<protein>
    <recommendedName>
        <fullName evidence="13">Type II secretion system protein F</fullName>
    </recommendedName>
    <alternativeName>
        <fullName evidence="11">General secretion pathway protein F</fullName>
    </alternativeName>
    <alternativeName>
        <fullName evidence="14">Pectic enzymes secretion protein OutF</fullName>
    </alternativeName>
</protein>
<evidence type="ECO:0000256" key="5">
    <source>
        <dbReference type="ARBA" id="ARBA00022475"/>
    </source>
</evidence>
<dbReference type="InterPro" id="IPR001992">
    <property type="entry name" value="T2SS_GspF/T4SS_PilC_CS"/>
</dbReference>
<reference evidence="18 19" key="1">
    <citation type="submission" date="2016-09" db="EMBL/GenBank/DDBJ databases">
        <authorList>
            <person name="Doonan J."/>
            <person name="Pachebat J.A."/>
            <person name="Golyshin P.N."/>
            <person name="Denman S."/>
            <person name="Mcdonald J.E."/>
        </authorList>
    </citation>
    <scope>NUCLEOTIDE SEQUENCE [LARGE SCALE GENOMIC DNA]</scope>
    <source>
        <strain evidence="18 19">NCPPB 3934</strain>
    </source>
</reference>
<evidence type="ECO:0000256" key="16">
    <source>
        <dbReference type="SAM" id="Phobius"/>
    </source>
</evidence>
<comment type="similarity">
    <text evidence="3 15">Belongs to the GSP F family.</text>
</comment>
<gene>
    <name evidence="18" type="ORF">BIY29_00200</name>
</gene>
<dbReference type="PANTHER" id="PTHR30012:SF7">
    <property type="entry name" value="PROTEIN TRANSPORT PROTEIN HOFC HOMOLOG"/>
    <property type="match status" value="1"/>
</dbReference>
<evidence type="ECO:0000256" key="1">
    <source>
        <dbReference type="ARBA" id="ARBA00002684"/>
    </source>
</evidence>
<dbReference type="RefSeq" id="WP_121572699.1">
    <property type="nucleotide sequence ID" value="NZ_MJLZ01000001.1"/>
</dbReference>
<dbReference type="GO" id="GO:0015628">
    <property type="term" value="P:protein secretion by the type II secretion system"/>
    <property type="evidence" value="ECO:0007669"/>
    <property type="project" value="TreeGrafter"/>
</dbReference>
<comment type="caution">
    <text evidence="18">The sequence shown here is derived from an EMBL/GenBank/DDBJ whole genome shotgun (WGS) entry which is preliminary data.</text>
</comment>
<keyword evidence="7 15" id="KW-0812">Transmembrane</keyword>
<evidence type="ECO:0000256" key="7">
    <source>
        <dbReference type="ARBA" id="ARBA00022692"/>
    </source>
</evidence>
<keyword evidence="5" id="KW-1003">Cell membrane</keyword>
<keyword evidence="8" id="KW-0106">Calcium</keyword>
<dbReference type="PANTHER" id="PTHR30012">
    <property type="entry name" value="GENERAL SECRETION PATHWAY PROTEIN"/>
    <property type="match status" value="1"/>
</dbReference>
<evidence type="ECO:0000259" key="17">
    <source>
        <dbReference type="Pfam" id="PF00482"/>
    </source>
</evidence>
<evidence type="ECO:0000256" key="12">
    <source>
        <dbReference type="ARBA" id="ARBA00064046"/>
    </source>
</evidence>
<keyword evidence="9 16" id="KW-1133">Transmembrane helix</keyword>
<evidence type="ECO:0000313" key="18">
    <source>
        <dbReference type="EMBL" id="RLM28119.1"/>
    </source>
</evidence>
<dbReference type="EMBL" id="MJLZ01000001">
    <property type="protein sequence ID" value="RLM28119.1"/>
    <property type="molecule type" value="Genomic_DNA"/>
</dbReference>
<keyword evidence="10 16" id="KW-0472">Membrane</keyword>
<dbReference type="PRINTS" id="PR00812">
    <property type="entry name" value="BCTERIALGSPF"/>
</dbReference>
<name>A0A421DTR4_9GAMM</name>
<dbReference type="InterPro" id="IPR003004">
    <property type="entry name" value="GspF/PilC"/>
</dbReference>
<keyword evidence="4 15" id="KW-0813">Transport</keyword>
<evidence type="ECO:0000256" key="10">
    <source>
        <dbReference type="ARBA" id="ARBA00023136"/>
    </source>
</evidence>
<keyword evidence="19" id="KW-1185">Reference proteome</keyword>
<feature type="transmembrane region" description="Helical" evidence="16">
    <location>
        <begin position="168"/>
        <end position="194"/>
    </location>
</feature>
<evidence type="ECO:0000256" key="4">
    <source>
        <dbReference type="ARBA" id="ARBA00022448"/>
    </source>
</evidence>
<feature type="transmembrane region" description="Helical" evidence="16">
    <location>
        <begin position="371"/>
        <end position="391"/>
    </location>
</feature>
<dbReference type="PROSITE" id="PS00874">
    <property type="entry name" value="T2SP_F"/>
    <property type="match status" value="1"/>
</dbReference>
<dbReference type="Pfam" id="PF00482">
    <property type="entry name" value="T2SSF"/>
    <property type="match status" value="2"/>
</dbReference>
<dbReference type="FunFam" id="1.20.81.30:FF:000001">
    <property type="entry name" value="Type II secretion system protein F"/>
    <property type="match status" value="1"/>
</dbReference>
<accession>A0A421DTR4</accession>
<organism evidence="18 19">
    <name type="scientific">Brenneria alni</name>
    <dbReference type="NCBI Taxonomy" id="71656"/>
    <lineage>
        <taxon>Bacteria</taxon>
        <taxon>Pseudomonadati</taxon>
        <taxon>Pseudomonadota</taxon>
        <taxon>Gammaproteobacteria</taxon>
        <taxon>Enterobacterales</taxon>
        <taxon>Pectobacteriaceae</taxon>
        <taxon>Brenneria</taxon>
    </lineage>
</organism>
<dbReference type="InterPro" id="IPR042094">
    <property type="entry name" value="T2SS_GspF_sf"/>
</dbReference>
<evidence type="ECO:0000256" key="8">
    <source>
        <dbReference type="ARBA" id="ARBA00022837"/>
    </source>
</evidence>
<sequence length="401" mass="45167">MKLERLYHWQAVTPEGTLAHGEIISSHRQQAYTRLITQGYQPLLLKTGQYLSQRYWKGEQLSELIKQLATLLQAGLPLLEALQLVAEQHERPGWRCVLREISDKIAQGKSLSETLTDYPHIFPVIYRSLIAVGELTGKIDECCLQLALQQERQSQLHQKVIKALRYPCFVLIIATLVSVLMLTLVLPEFSSLYASFDTPLPWFTQQLLNMADWIANYGLAGLIATLAALLSYFNLRQRKSVWREKEQTWLLKLPVISNLIRGNCLSQIFNVLAMTQHAGLTLPAGLDAAATIHHPVYQAALQQIQIQIHQGITLHHATRQFVTLFPAPCQQLIQVGEETGALDTLFRQLAQWHERKTQQQAETLTQTLEPVLMLIVGGMVGTLVIGMYLPIFQLGNVLAGA</sequence>
<dbReference type="InterPro" id="IPR018076">
    <property type="entry name" value="T2SS_GspF_dom"/>
</dbReference>
<evidence type="ECO:0000256" key="15">
    <source>
        <dbReference type="RuleBase" id="RU003923"/>
    </source>
</evidence>
<dbReference type="OrthoDB" id="9805682at2"/>
<dbReference type="NCBIfam" id="NF007861">
    <property type="entry name" value="PRK10573.1"/>
    <property type="match status" value="1"/>
</dbReference>